<protein>
    <submittedName>
        <fullName evidence="1">Uncharacterized protein</fullName>
    </submittedName>
</protein>
<comment type="caution">
    <text evidence="1">The sequence shown here is derived from an EMBL/GenBank/DDBJ whole genome shotgun (WGS) entry which is preliminary data.</text>
</comment>
<dbReference type="VEuPathDB" id="FungiDB:VP01_12171g1"/>
<accession>A0A0L6VQ87</accession>
<keyword evidence="2" id="KW-1185">Reference proteome</keyword>
<proteinExistence type="predicted"/>
<reference evidence="1 2" key="1">
    <citation type="submission" date="2015-08" db="EMBL/GenBank/DDBJ databases">
        <title>Next Generation Sequencing and Analysis of the Genome of Puccinia sorghi L Schw, the Causal Agent of Maize Common Rust.</title>
        <authorList>
            <person name="Rochi L."/>
            <person name="Burguener G."/>
            <person name="Darino M."/>
            <person name="Turjanski A."/>
            <person name="Kreff E."/>
            <person name="Dieguez M.J."/>
            <person name="Sacco F."/>
        </authorList>
    </citation>
    <scope>NUCLEOTIDE SEQUENCE [LARGE SCALE GENOMIC DNA]</scope>
    <source>
        <strain evidence="1 2">RO10H11247</strain>
    </source>
</reference>
<gene>
    <name evidence="1" type="ORF">VP01_12171g1</name>
</gene>
<evidence type="ECO:0000313" key="2">
    <source>
        <dbReference type="Proteomes" id="UP000037035"/>
    </source>
</evidence>
<dbReference type="OrthoDB" id="2408877at2759"/>
<sequence length="134" mass="15464">MPQSFKRSECLRNLRKMLCLCVKQAAFKVQFDDSDNQSSSGTNSKKIFFGLDTGCFKQEFRMSHQSFDSLLSLIQNHPVFYSNSNVPTTSAQSADGYLTENGNLRKWFGNWDACPQFWILKYQLVLIKSINVYH</sequence>
<name>A0A0L6VQ87_9BASI</name>
<dbReference type="Proteomes" id="UP000037035">
    <property type="component" value="Unassembled WGS sequence"/>
</dbReference>
<dbReference type="AlphaFoldDB" id="A0A0L6VQ87"/>
<dbReference type="EMBL" id="LAVV01002412">
    <property type="protein sequence ID" value="KNZ62841.1"/>
    <property type="molecule type" value="Genomic_DNA"/>
</dbReference>
<organism evidence="1 2">
    <name type="scientific">Puccinia sorghi</name>
    <dbReference type="NCBI Taxonomy" id="27349"/>
    <lineage>
        <taxon>Eukaryota</taxon>
        <taxon>Fungi</taxon>
        <taxon>Dikarya</taxon>
        <taxon>Basidiomycota</taxon>
        <taxon>Pucciniomycotina</taxon>
        <taxon>Pucciniomycetes</taxon>
        <taxon>Pucciniales</taxon>
        <taxon>Pucciniaceae</taxon>
        <taxon>Puccinia</taxon>
    </lineage>
</organism>
<evidence type="ECO:0000313" key="1">
    <source>
        <dbReference type="EMBL" id="KNZ62841.1"/>
    </source>
</evidence>